<keyword evidence="3" id="KW-1185">Reference proteome</keyword>
<comment type="caution">
    <text evidence="2">The sequence shown here is derived from an EMBL/GenBank/DDBJ whole genome shotgun (WGS) entry which is preliminary data.</text>
</comment>
<sequence length="115" mass="12508">MAARLYSHCSALYKHDENLDSGELKLNSCTERSLHGRRPCRLKKQQSARKHRWVAGLSLPGSAPSAGNLSSFVGKSTLVTGGEVAVAVLSYHHMWPEAPPSGAPRRDEREGSLEA</sequence>
<reference evidence="2 3" key="1">
    <citation type="journal article" date="2017" name="Curr. Biol.">
        <title>The Evolution of Venom by Co-option of Single-Copy Genes.</title>
        <authorList>
            <person name="Martinson E.O."/>
            <person name="Mrinalini"/>
            <person name="Kelkar Y.D."/>
            <person name="Chang C.H."/>
            <person name="Werren J.H."/>
        </authorList>
    </citation>
    <scope>NUCLEOTIDE SEQUENCE [LARGE SCALE GENOMIC DNA]</scope>
    <source>
        <strain evidence="2 3">Alberta</strain>
        <tissue evidence="2">Whole body</tissue>
    </source>
</reference>
<dbReference type="EMBL" id="NNAY01003883">
    <property type="protein sequence ID" value="OXU18718.1"/>
    <property type="molecule type" value="Genomic_DNA"/>
</dbReference>
<feature type="compositionally biased region" description="Basic and acidic residues" evidence="1">
    <location>
        <begin position="104"/>
        <end position="115"/>
    </location>
</feature>
<dbReference type="AlphaFoldDB" id="A0A232EK68"/>
<evidence type="ECO:0000256" key="1">
    <source>
        <dbReference type="SAM" id="MobiDB-lite"/>
    </source>
</evidence>
<protein>
    <submittedName>
        <fullName evidence="2">Uncharacterized protein</fullName>
    </submittedName>
</protein>
<accession>A0A232EK68</accession>
<evidence type="ECO:0000313" key="2">
    <source>
        <dbReference type="EMBL" id="OXU18718.1"/>
    </source>
</evidence>
<evidence type="ECO:0000313" key="3">
    <source>
        <dbReference type="Proteomes" id="UP000215335"/>
    </source>
</evidence>
<dbReference type="Proteomes" id="UP000215335">
    <property type="component" value="Unassembled WGS sequence"/>
</dbReference>
<name>A0A232EK68_9HYME</name>
<organism evidence="2 3">
    <name type="scientific">Trichomalopsis sarcophagae</name>
    <dbReference type="NCBI Taxonomy" id="543379"/>
    <lineage>
        <taxon>Eukaryota</taxon>
        <taxon>Metazoa</taxon>
        <taxon>Ecdysozoa</taxon>
        <taxon>Arthropoda</taxon>
        <taxon>Hexapoda</taxon>
        <taxon>Insecta</taxon>
        <taxon>Pterygota</taxon>
        <taxon>Neoptera</taxon>
        <taxon>Endopterygota</taxon>
        <taxon>Hymenoptera</taxon>
        <taxon>Apocrita</taxon>
        <taxon>Proctotrupomorpha</taxon>
        <taxon>Chalcidoidea</taxon>
        <taxon>Pteromalidae</taxon>
        <taxon>Pteromalinae</taxon>
        <taxon>Trichomalopsis</taxon>
    </lineage>
</organism>
<gene>
    <name evidence="2" type="ORF">TSAR_011752</name>
</gene>
<proteinExistence type="predicted"/>
<feature type="region of interest" description="Disordered" evidence="1">
    <location>
        <begin position="95"/>
        <end position="115"/>
    </location>
</feature>